<keyword evidence="2" id="KW-1185">Reference proteome</keyword>
<accession>A0A8B8SN38</accession>
<feature type="compositionally biased region" description="Polar residues" evidence="1">
    <location>
        <begin position="164"/>
        <end position="176"/>
    </location>
</feature>
<dbReference type="KEGG" id="cfr:116662088"/>
<sequence length="227" mass="23934">MRALRAKGQTCRRVSANFGWILLAWGLQGKPSWGQGALGNSEQRVQSPQHPPHRAESGSVQSPGEIPGDRWACQDPSQSARGCGLVAATSLPKQQVVRGQAEARALPVAPCESPGAAALATQTDSSHPGGRLEGPGLPVSTRGPPPTQRTRGSTGAEHIPTPRAVTSLQPAHTGQPQVGDGRGTGPPRGGVDGPRCTGRPEPRRHAPVRRQGRARGAWLCWLWLFQP</sequence>
<feature type="region of interest" description="Disordered" evidence="1">
    <location>
        <begin position="114"/>
        <end position="212"/>
    </location>
</feature>
<name>A0A8B8SN38_CAMFR</name>
<feature type="compositionally biased region" description="Gly residues" evidence="1">
    <location>
        <begin position="180"/>
        <end position="192"/>
    </location>
</feature>
<evidence type="ECO:0000313" key="3">
    <source>
        <dbReference type="RefSeq" id="XP_032331270.1"/>
    </source>
</evidence>
<dbReference type="RefSeq" id="XP_032331270.1">
    <property type="nucleotide sequence ID" value="XM_032475379.1"/>
</dbReference>
<organism evidence="2 3">
    <name type="scientific">Camelus ferus</name>
    <name type="common">Wild bactrian camel</name>
    <name type="synonym">Camelus bactrianus ferus</name>
    <dbReference type="NCBI Taxonomy" id="419612"/>
    <lineage>
        <taxon>Eukaryota</taxon>
        <taxon>Metazoa</taxon>
        <taxon>Chordata</taxon>
        <taxon>Craniata</taxon>
        <taxon>Vertebrata</taxon>
        <taxon>Euteleostomi</taxon>
        <taxon>Mammalia</taxon>
        <taxon>Eutheria</taxon>
        <taxon>Laurasiatheria</taxon>
        <taxon>Artiodactyla</taxon>
        <taxon>Tylopoda</taxon>
        <taxon>Camelidae</taxon>
        <taxon>Camelus</taxon>
    </lineage>
</organism>
<feature type="region of interest" description="Disordered" evidence="1">
    <location>
        <begin position="34"/>
        <end position="70"/>
    </location>
</feature>
<proteinExistence type="predicted"/>
<evidence type="ECO:0000256" key="1">
    <source>
        <dbReference type="SAM" id="MobiDB-lite"/>
    </source>
</evidence>
<protein>
    <submittedName>
        <fullName evidence="3">Translation initiation factor IF-2-like isoform X1</fullName>
    </submittedName>
</protein>
<dbReference type="AlphaFoldDB" id="A0A8B8SN38"/>
<dbReference type="Proteomes" id="UP000694856">
    <property type="component" value="Chromosome X"/>
</dbReference>
<dbReference type="GeneID" id="116662088"/>
<feature type="compositionally biased region" description="Polar residues" evidence="1">
    <location>
        <begin position="38"/>
        <end position="48"/>
    </location>
</feature>
<reference evidence="3" key="1">
    <citation type="submission" date="2025-08" db="UniProtKB">
        <authorList>
            <consortium name="RefSeq"/>
        </authorList>
    </citation>
    <scope>IDENTIFICATION</scope>
    <source>
        <tissue evidence="3">Ear skin</tissue>
    </source>
</reference>
<gene>
    <name evidence="3" type="primary">LOC116662088</name>
</gene>
<evidence type="ECO:0000313" key="2">
    <source>
        <dbReference type="Proteomes" id="UP000694856"/>
    </source>
</evidence>